<dbReference type="Proteomes" id="UP001055439">
    <property type="component" value="Chromosome 7"/>
</dbReference>
<dbReference type="EMBL" id="CP097509">
    <property type="protein sequence ID" value="URE14213.1"/>
    <property type="molecule type" value="Genomic_DNA"/>
</dbReference>
<gene>
    <name evidence="3" type="ORF">MUK42_11544</name>
</gene>
<keyword evidence="4" id="KW-1185">Reference proteome</keyword>
<accession>A0A9E7KBL6</accession>
<evidence type="ECO:0000313" key="3">
    <source>
        <dbReference type="EMBL" id="URE14213.1"/>
    </source>
</evidence>
<dbReference type="PANTHER" id="PTHR12265:SF0">
    <property type="entry name" value="EXPRESSED PROTEIN"/>
    <property type="match status" value="1"/>
</dbReference>
<dbReference type="Pfam" id="PF02234">
    <property type="entry name" value="CDI"/>
    <property type="match status" value="1"/>
</dbReference>
<evidence type="ECO:0000259" key="2">
    <source>
        <dbReference type="Pfam" id="PF02234"/>
    </source>
</evidence>
<reference evidence="3" key="1">
    <citation type="submission" date="2022-05" db="EMBL/GenBank/DDBJ databases">
        <title>The Musa troglodytarum L. genome provides insights into the mechanism of non-climacteric behaviour and enrichment of carotenoids.</title>
        <authorList>
            <person name="Wang J."/>
        </authorList>
    </citation>
    <scope>NUCLEOTIDE SEQUENCE</scope>
    <source>
        <tissue evidence="3">Leaf</tissue>
    </source>
</reference>
<protein>
    <recommendedName>
        <fullName evidence="2">Cyclin-dependent kinase inhibitor domain-containing protein</fullName>
    </recommendedName>
</protein>
<dbReference type="PANTHER" id="PTHR12265">
    <property type="entry name" value="TRANSMEMBRANE PROTEIN 53"/>
    <property type="match status" value="1"/>
</dbReference>
<feature type="domain" description="Cyclin-dependent kinase inhibitor" evidence="2">
    <location>
        <begin position="142"/>
        <end position="180"/>
    </location>
</feature>
<dbReference type="GO" id="GO:0004861">
    <property type="term" value="F:cyclin-dependent protein serine/threonine kinase inhibitor activity"/>
    <property type="evidence" value="ECO:0007669"/>
    <property type="project" value="InterPro"/>
</dbReference>
<dbReference type="GO" id="GO:0051726">
    <property type="term" value="P:regulation of cell cycle"/>
    <property type="evidence" value="ECO:0007669"/>
    <property type="project" value="InterPro"/>
</dbReference>
<dbReference type="GO" id="GO:0005634">
    <property type="term" value="C:nucleus"/>
    <property type="evidence" value="ECO:0007669"/>
    <property type="project" value="InterPro"/>
</dbReference>
<organism evidence="3 4">
    <name type="scientific">Musa troglodytarum</name>
    <name type="common">fe'i banana</name>
    <dbReference type="NCBI Taxonomy" id="320322"/>
    <lineage>
        <taxon>Eukaryota</taxon>
        <taxon>Viridiplantae</taxon>
        <taxon>Streptophyta</taxon>
        <taxon>Embryophyta</taxon>
        <taxon>Tracheophyta</taxon>
        <taxon>Spermatophyta</taxon>
        <taxon>Magnoliopsida</taxon>
        <taxon>Liliopsida</taxon>
        <taxon>Zingiberales</taxon>
        <taxon>Musaceae</taxon>
        <taxon>Musa</taxon>
    </lineage>
</organism>
<dbReference type="InterPro" id="IPR008547">
    <property type="entry name" value="DUF829_TMEM53"/>
</dbReference>
<evidence type="ECO:0000256" key="1">
    <source>
        <dbReference type="SAM" id="MobiDB-lite"/>
    </source>
</evidence>
<name>A0A9E7KBL6_9LILI</name>
<dbReference type="Pfam" id="PF05705">
    <property type="entry name" value="DUF829"/>
    <property type="match status" value="1"/>
</dbReference>
<dbReference type="OrthoDB" id="77878at2759"/>
<feature type="compositionally biased region" description="Basic and acidic residues" evidence="1">
    <location>
        <begin position="112"/>
        <end position="131"/>
    </location>
</feature>
<sequence length="627" mass="70321">MEVTQVVGVREVPAVAVAADAASARSSKRRKTAPQRPTEVVQTSSYLQLRSRRLFMTFRRPRLLAAKSAAFSTGPSVEDVSRCSSNVSGDVVVDEQEVDGLERLTCNFGSRRARETTPSRDARREPSDRKSTTATSTSRTKTEAEIEEFFAAAEREQAQRFAAEYNYDVIGDVPLDGRFEEFVVSSRSYVQNCTLNNRHFVSVRWPFLLLPSESQTMRKENSLFGHPVVLLINAHLLSPLLFRHLISCARPALVGGRTEPEKGMAEETTLPVDRLGSRVPRYANAVSFRRSSQAQGWTADVVVMWGEAGRFYWGRTEGEEQREVKGIAVLFAWISSQESHLKPFIDLYWSLGWSPLVCHVDFLTLFFTDKATSLAYGILDELLKVIKIRQLPIVLMSFSLGSKGCLYKVLQILDGKWQKGLKLSMGPFLIFCSEDDDLASYQIIFNFSQHLNELGGDVRLVKWINSPHVGHYSHHRTDYHSNLIELLGKATTVFSQRRVFNGGTANLRSSCDSMLESCSLHEALSSSENLRRVAIGPNDHFFLPSSSGKLEVKDGSSLHDEQKPNLFASPSINPHGYLSQILFDVCVPKNVEGWDIKPITLNGKPSSVCARRRGLLNPIRCIRRSRL</sequence>
<evidence type="ECO:0000313" key="4">
    <source>
        <dbReference type="Proteomes" id="UP001055439"/>
    </source>
</evidence>
<feature type="region of interest" description="Disordered" evidence="1">
    <location>
        <begin position="109"/>
        <end position="142"/>
    </location>
</feature>
<dbReference type="InterPro" id="IPR003175">
    <property type="entry name" value="CDI_dom"/>
</dbReference>
<dbReference type="AlphaFoldDB" id="A0A9E7KBL6"/>
<proteinExistence type="predicted"/>